<evidence type="ECO:0000313" key="12">
    <source>
        <dbReference type="EMBL" id="RGY08961.1"/>
    </source>
</evidence>
<dbReference type="InterPro" id="IPR045121">
    <property type="entry name" value="CoAse"/>
</dbReference>
<dbReference type="PROSITE" id="PS51462">
    <property type="entry name" value="NUDIX"/>
    <property type="match status" value="1"/>
</dbReference>
<dbReference type="Proteomes" id="UP000283426">
    <property type="component" value="Unassembled WGS sequence"/>
</dbReference>
<dbReference type="InterPro" id="IPR015797">
    <property type="entry name" value="NUDIX_hydrolase-like_dom_sf"/>
</dbReference>
<dbReference type="EMBL" id="QRYW01000015">
    <property type="protein sequence ID" value="RGV27121.1"/>
    <property type="molecule type" value="Genomic_DNA"/>
</dbReference>
<dbReference type="RefSeq" id="WP_013611057.1">
    <property type="nucleotide sequence ID" value="NZ_BAABYK010000001.1"/>
</dbReference>
<comment type="cofactor">
    <cofactor evidence="2">
        <name>Mg(2+)</name>
        <dbReference type="ChEBI" id="CHEBI:18420"/>
    </cofactor>
</comment>
<dbReference type="EMBL" id="JAQMRD010000001">
    <property type="protein sequence ID" value="MDB9221712.1"/>
    <property type="molecule type" value="Genomic_DNA"/>
</dbReference>
<accession>A0A1Y3YHC1</accession>
<evidence type="ECO:0000256" key="5">
    <source>
        <dbReference type="ARBA" id="ARBA00022842"/>
    </source>
</evidence>
<evidence type="ECO:0000313" key="14">
    <source>
        <dbReference type="Proteomes" id="UP000284243"/>
    </source>
</evidence>
<dbReference type="Proteomes" id="UP001199750">
    <property type="component" value="Unassembled WGS sequence"/>
</dbReference>
<evidence type="ECO:0000256" key="6">
    <source>
        <dbReference type="ARBA" id="ARBA00023211"/>
    </source>
</evidence>
<evidence type="ECO:0000256" key="3">
    <source>
        <dbReference type="ARBA" id="ARBA00022723"/>
    </source>
</evidence>
<dbReference type="EMBL" id="JAKNDN010000006">
    <property type="protein sequence ID" value="MCG4959026.1"/>
    <property type="molecule type" value="Genomic_DNA"/>
</dbReference>
<dbReference type="Proteomes" id="UP000284434">
    <property type="component" value="Unassembled WGS sequence"/>
</dbReference>
<evidence type="ECO:0000256" key="4">
    <source>
        <dbReference type="ARBA" id="ARBA00022801"/>
    </source>
</evidence>
<dbReference type="PANTHER" id="PTHR12992">
    <property type="entry name" value="NUDIX HYDROLASE"/>
    <property type="match status" value="1"/>
</dbReference>
<protein>
    <submittedName>
        <fullName evidence="11">CoA pyrophosphatase</fullName>
    </submittedName>
</protein>
<proteinExistence type="predicted"/>
<dbReference type="GO" id="GO:0010945">
    <property type="term" value="F:coenzyme A diphosphatase activity"/>
    <property type="evidence" value="ECO:0007669"/>
    <property type="project" value="InterPro"/>
</dbReference>
<dbReference type="CDD" id="cd03426">
    <property type="entry name" value="NUDIX_CoAse_Nudt7"/>
    <property type="match status" value="1"/>
</dbReference>
<evidence type="ECO:0000256" key="1">
    <source>
        <dbReference type="ARBA" id="ARBA00001936"/>
    </source>
</evidence>
<dbReference type="PANTHER" id="PTHR12992:SF11">
    <property type="entry name" value="MITOCHONDRIAL COENZYME A DIPHOSPHATASE NUDT8"/>
    <property type="match status" value="1"/>
</dbReference>
<evidence type="ECO:0000313" key="13">
    <source>
        <dbReference type="Proteomes" id="UP000283426"/>
    </source>
</evidence>
<name>A0A1Y3YHC1_9BACT</name>
<keyword evidence="3" id="KW-0479">Metal-binding</keyword>
<reference evidence="8" key="2">
    <citation type="submission" date="2022-01" db="EMBL/GenBank/DDBJ databases">
        <title>Collection of gut derived symbiotic bacterial strains cultured from healthy donors.</title>
        <authorList>
            <person name="Lin H."/>
            <person name="Kohout C."/>
            <person name="Waligurski E."/>
            <person name="Pamer E.G."/>
        </authorList>
    </citation>
    <scope>NUCLEOTIDE SEQUENCE</scope>
    <source>
        <strain evidence="8">DFI.1.149</strain>
    </source>
</reference>
<keyword evidence="6" id="KW-0464">Manganese</keyword>
<evidence type="ECO:0000313" key="9">
    <source>
        <dbReference type="EMBL" id="MDB9221712.1"/>
    </source>
</evidence>
<dbReference type="Proteomes" id="UP001212263">
    <property type="component" value="Unassembled WGS sequence"/>
</dbReference>
<feature type="domain" description="Nudix hydrolase" evidence="7">
    <location>
        <begin position="40"/>
        <end position="178"/>
    </location>
</feature>
<evidence type="ECO:0000313" key="8">
    <source>
        <dbReference type="EMBL" id="MCG4959026.1"/>
    </source>
</evidence>
<keyword evidence="5" id="KW-0460">Magnesium</keyword>
<evidence type="ECO:0000313" key="11">
    <source>
        <dbReference type="EMBL" id="RGV27121.1"/>
    </source>
</evidence>
<evidence type="ECO:0000259" key="7">
    <source>
        <dbReference type="PROSITE" id="PS51462"/>
    </source>
</evidence>
<evidence type="ECO:0000313" key="15">
    <source>
        <dbReference type="Proteomes" id="UP000284434"/>
    </source>
</evidence>
<sequence>MKTRKIRTALYNVLPGEKAHALMAPRPKYIEGIEGVHPCPPVNSAILALIVPFENELALPLIKRVNRGKYHGGQIAFPGGKMEKEDADALQTALRECHEEIGVPEEKVSILGVLSDIYIPLSNFNITPIVGTTLQLPDFILSQDEVEKVILVKLRDLFDDRNKTTHSFVRHDHKIIAPGYKIGENFIWGATAMIIAELEQLMKTNTFNHLGKL</sequence>
<dbReference type="OMA" id="YYIWGAT"/>
<comment type="caution">
    <text evidence="11">The sequence shown here is derived from an EMBL/GenBank/DDBJ whole genome shotgun (WGS) entry which is preliminary data.</text>
</comment>
<reference evidence="9" key="3">
    <citation type="submission" date="2023-01" db="EMBL/GenBank/DDBJ databases">
        <title>Human gut microbiome strain richness.</title>
        <authorList>
            <person name="Chen-Liaw A."/>
        </authorList>
    </citation>
    <scope>NUCLEOTIDE SEQUENCE</scope>
    <source>
        <strain evidence="9">RTP21484st1_B7_RTP21484_190118</strain>
    </source>
</reference>
<dbReference type="InterPro" id="IPR000086">
    <property type="entry name" value="NUDIX_hydrolase_dom"/>
</dbReference>
<dbReference type="GeneID" id="61273976"/>
<evidence type="ECO:0000313" key="10">
    <source>
        <dbReference type="EMBL" id="RGU58926.1"/>
    </source>
</evidence>
<dbReference type="EMBL" id="QSCO01000004">
    <property type="protein sequence ID" value="RGY08961.1"/>
    <property type="molecule type" value="Genomic_DNA"/>
</dbReference>
<dbReference type="EMBL" id="QRYC01000001">
    <property type="protein sequence ID" value="RGU58926.1"/>
    <property type="molecule type" value="Genomic_DNA"/>
</dbReference>
<dbReference type="AlphaFoldDB" id="A0A1Y3YHC1"/>
<gene>
    <name evidence="11" type="ORF">DWW24_08205</name>
    <name evidence="10" type="ORF">DWW57_00575</name>
    <name evidence="12" type="ORF">DXA53_03675</name>
    <name evidence="8" type="ORF">L0P03_04025</name>
    <name evidence="9" type="ORF">PN645_01675</name>
</gene>
<dbReference type="SUPFAM" id="SSF55811">
    <property type="entry name" value="Nudix"/>
    <property type="match status" value="1"/>
</dbReference>
<dbReference type="Pfam" id="PF00293">
    <property type="entry name" value="NUDIX"/>
    <property type="match status" value="1"/>
</dbReference>
<dbReference type="Proteomes" id="UP000284243">
    <property type="component" value="Unassembled WGS sequence"/>
</dbReference>
<organism evidence="11 13">
    <name type="scientific">Odoribacter splanchnicus</name>
    <dbReference type="NCBI Taxonomy" id="28118"/>
    <lineage>
        <taxon>Bacteria</taxon>
        <taxon>Pseudomonadati</taxon>
        <taxon>Bacteroidota</taxon>
        <taxon>Bacteroidia</taxon>
        <taxon>Bacteroidales</taxon>
        <taxon>Odoribacteraceae</taxon>
        <taxon>Odoribacter</taxon>
    </lineage>
</organism>
<comment type="cofactor">
    <cofactor evidence="1">
        <name>Mn(2+)</name>
        <dbReference type="ChEBI" id="CHEBI:29035"/>
    </cofactor>
</comment>
<dbReference type="GO" id="GO:0046872">
    <property type="term" value="F:metal ion binding"/>
    <property type="evidence" value="ECO:0007669"/>
    <property type="project" value="UniProtKB-KW"/>
</dbReference>
<keyword evidence="4" id="KW-0378">Hydrolase</keyword>
<dbReference type="Gene3D" id="3.90.79.10">
    <property type="entry name" value="Nucleoside Triphosphate Pyrophosphohydrolase"/>
    <property type="match status" value="1"/>
</dbReference>
<reference evidence="13 14" key="1">
    <citation type="submission" date="2018-08" db="EMBL/GenBank/DDBJ databases">
        <title>A genome reference for cultivated species of the human gut microbiota.</title>
        <authorList>
            <person name="Zou Y."/>
            <person name="Xue W."/>
            <person name="Luo G."/>
        </authorList>
    </citation>
    <scope>NUCLEOTIDE SEQUENCE [LARGE SCALE GENOMIC DNA]</scope>
    <source>
        <strain evidence="11 13">AF14-6AC</strain>
        <strain evidence="10 14">AF16-14</strain>
        <strain evidence="12 15">OF03-11</strain>
    </source>
</reference>
<evidence type="ECO:0000256" key="2">
    <source>
        <dbReference type="ARBA" id="ARBA00001946"/>
    </source>
</evidence>